<organism evidence="11 12">
    <name type="scientific">Cryptolaemus montrouzieri</name>
    <dbReference type="NCBI Taxonomy" id="559131"/>
    <lineage>
        <taxon>Eukaryota</taxon>
        <taxon>Metazoa</taxon>
        <taxon>Ecdysozoa</taxon>
        <taxon>Arthropoda</taxon>
        <taxon>Hexapoda</taxon>
        <taxon>Insecta</taxon>
        <taxon>Pterygota</taxon>
        <taxon>Neoptera</taxon>
        <taxon>Endopterygota</taxon>
        <taxon>Coleoptera</taxon>
        <taxon>Polyphaga</taxon>
        <taxon>Cucujiformia</taxon>
        <taxon>Coccinelloidea</taxon>
        <taxon>Coccinellidae</taxon>
        <taxon>Scymninae</taxon>
        <taxon>Scymnini</taxon>
        <taxon>Cryptolaemus</taxon>
    </lineage>
</organism>
<dbReference type="NCBIfam" id="TIGR00879">
    <property type="entry name" value="SP"/>
    <property type="match status" value="1"/>
</dbReference>
<reference evidence="11 12" key="1">
    <citation type="journal article" date="2021" name="BMC Biol.">
        <title>Horizontally acquired antibacterial genes associated with adaptive radiation of ladybird beetles.</title>
        <authorList>
            <person name="Li H.S."/>
            <person name="Tang X.F."/>
            <person name="Huang Y.H."/>
            <person name="Xu Z.Y."/>
            <person name="Chen M.L."/>
            <person name="Du X.Y."/>
            <person name="Qiu B.Y."/>
            <person name="Chen P.T."/>
            <person name="Zhang W."/>
            <person name="Slipinski A."/>
            <person name="Escalona H.E."/>
            <person name="Waterhouse R.M."/>
            <person name="Zwick A."/>
            <person name="Pang H."/>
        </authorList>
    </citation>
    <scope>NUCLEOTIDE SEQUENCE [LARGE SCALE GENOMIC DNA]</scope>
    <source>
        <strain evidence="11">SYSU2018</strain>
    </source>
</reference>
<keyword evidence="3 9" id="KW-0812">Transmembrane</keyword>
<feature type="domain" description="Major facilitator superfamily (MFS) profile" evidence="10">
    <location>
        <begin position="1"/>
        <end position="435"/>
    </location>
</feature>
<dbReference type="PANTHER" id="PTHR48021">
    <property type="match status" value="1"/>
</dbReference>
<dbReference type="Proteomes" id="UP001516400">
    <property type="component" value="Unassembled WGS sequence"/>
</dbReference>
<evidence type="ECO:0000256" key="7">
    <source>
        <dbReference type="ARBA" id="ARBA00024348"/>
    </source>
</evidence>
<evidence type="ECO:0000256" key="2">
    <source>
        <dbReference type="ARBA" id="ARBA00022475"/>
    </source>
</evidence>
<dbReference type="InterPro" id="IPR005829">
    <property type="entry name" value="Sugar_transporter_CS"/>
</dbReference>
<feature type="transmembrane region" description="Helical" evidence="9">
    <location>
        <begin position="135"/>
        <end position="156"/>
    </location>
</feature>
<evidence type="ECO:0000256" key="6">
    <source>
        <dbReference type="ARBA" id="ARBA00023180"/>
    </source>
</evidence>
<evidence type="ECO:0000256" key="3">
    <source>
        <dbReference type="ARBA" id="ARBA00022692"/>
    </source>
</evidence>
<keyword evidence="4 9" id="KW-1133">Transmembrane helix</keyword>
<evidence type="ECO:0000256" key="1">
    <source>
        <dbReference type="ARBA" id="ARBA00004651"/>
    </source>
</evidence>
<sequence>MTKIKRTHRGNLAAYTCGIACGWTSPEIPKFKEDGSPLVAPLTADEESWVGSLLPVGAAIGPFFAGIAADKIGRKKSLLLAIIPFLIAFGLACITKTVLYLFILRFLCGLGVGIVFTVLPMYIGEIADDDVRGQLGSFLQLFITFGLTFSYAAGPYLDIKTFNLICLVVPLLFIILFSIFIPESPYYLIQIDKEEAAENSLMKLRSATAKSVSSELHEIKKSVEDAKANKAGFLDIFATKSLTKAFVISLSLVFFQQLSGINVIIFYAQDIFKDAGSTLAPEISAILIGVVQILSSGLTPILVEKSGKRLLLLVSAVGMTLSLAVLAYYFYLLERKEDVSSISWLPIVCLISFIIVYCLGFGPLPWAVLGELFPGNVKSIASTCTASFCWAIGFLITKYFSLVADQIGKSCSFGIFSLFCLFAANFVLLYLPETTGKSLQEIQELLSK</sequence>
<keyword evidence="6" id="KW-0325">Glycoprotein</keyword>
<name>A0ABD2MT53_9CUCU</name>
<feature type="transmembrane region" description="Helical" evidence="9">
    <location>
        <begin position="412"/>
        <end position="431"/>
    </location>
</feature>
<feature type="transmembrane region" description="Helical" evidence="9">
    <location>
        <begin position="380"/>
        <end position="400"/>
    </location>
</feature>
<dbReference type="InterPro" id="IPR020846">
    <property type="entry name" value="MFS_dom"/>
</dbReference>
<dbReference type="FunFam" id="1.20.1250.20:FF:000055">
    <property type="entry name" value="Facilitated trehalose transporter Tret1-2 homolog"/>
    <property type="match status" value="1"/>
</dbReference>
<dbReference type="GO" id="GO:0005886">
    <property type="term" value="C:plasma membrane"/>
    <property type="evidence" value="ECO:0007669"/>
    <property type="project" value="UniProtKB-SubCell"/>
</dbReference>
<dbReference type="Pfam" id="PF00083">
    <property type="entry name" value="Sugar_tr"/>
    <property type="match status" value="1"/>
</dbReference>
<dbReference type="SUPFAM" id="SSF103473">
    <property type="entry name" value="MFS general substrate transporter"/>
    <property type="match status" value="1"/>
</dbReference>
<dbReference type="PROSITE" id="PS00217">
    <property type="entry name" value="SUGAR_TRANSPORT_2"/>
    <property type="match status" value="1"/>
</dbReference>
<feature type="transmembrane region" description="Helical" evidence="9">
    <location>
        <begin position="245"/>
        <end position="268"/>
    </location>
</feature>
<comment type="caution">
    <text evidence="11">The sequence shown here is derived from an EMBL/GenBank/DDBJ whole genome shotgun (WGS) entry which is preliminary data.</text>
</comment>
<evidence type="ECO:0000256" key="5">
    <source>
        <dbReference type="ARBA" id="ARBA00023136"/>
    </source>
</evidence>
<dbReference type="PROSITE" id="PS50850">
    <property type="entry name" value="MFS"/>
    <property type="match status" value="1"/>
</dbReference>
<comment type="similarity">
    <text evidence="7">Belongs to the major facilitator superfamily. Sugar transporter (TC 2.A.1.1) family. Trehalose transporter subfamily.</text>
</comment>
<dbReference type="EMBL" id="JABFTP020000021">
    <property type="protein sequence ID" value="KAL3269492.1"/>
    <property type="molecule type" value="Genomic_DNA"/>
</dbReference>
<dbReference type="PRINTS" id="PR00171">
    <property type="entry name" value="SUGRTRNSPORT"/>
</dbReference>
<feature type="transmembrane region" description="Helical" evidence="9">
    <location>
        <begin position="78"/>
        <end position="97"/>
    </location>
</feature>
<dbReference type="PROSITE" id="PS00216">
    <property type="entry name" value="SUGAR_TRANSPORT_1"/>
    <property type="match status" value="1"/>
</dbReference>
<dbReference type="InterPro" id="IPR003663">
    <property type="entry name" value="Sugar/inositol_transpt"/>
</dbReference>
<keyword evidence="2" id="KW-1003">Cell membrane</keyword>
<feature type="transmembrane region" description="Helical" evidence="9">
    <location>
        <begin position="103"/>
        <end position="123"/>
    </location>
</feature>
<dbReference type="Gene3D" id="1.20.1250.20">
    <property type="entry name" value="MFS general substrate transporter like domains"/>
    <property type="match status" value="1"/>
</dbReference>
<evidence type="ECO:0000256" key="4">
    <source>
        <dbReference type="ARBA" id="ARBA00022989"/>
    </source>
</evidence>
<keyword evidence="12" id="KW-1185">Reference proteome</keyword>
<proteinExistence type="inferred from homology"/>
<evidence type="ECO:0000313" key="12">
    <source>
        <dbReference type="Proteomes" id="UP001516400"/>
    </source>
</evidence>
<feature type="transmembrane region" description="Helical" evidence="9">
    <location>
        <begin position="283"/>
        <end position="303"/>
    </location>
</feature>
<evidence type="ECO:0000313" key="11">
    <source>
        <dbReference type="EMBL" id="KAL3269492.1"/>
    </source>
</evidence>
<comment type="subcellular location">
    <subcellularLocation>
        <location evidence="1">Cell membrane</location>
        <topology evidence="1">Multi-pass membrane protein</topology>
    </subcellularLocation>
</comment>
<dbReference type="PANTHER" id="PTHR48021:SF47">
    <property type="entry name" value="GH17672P"/>
    <property type="match status" value="1"/>
</dbReference>
<dbReference type="InterPro" id="IPR044775">
    <property type="entry name" value="MFS_ERD6/Tret1-like"/>
</dbReference>
<feature type="transmembrane region" description="Helical" evidence="9">
    <location>
        <begin position="49"/>
        <end position="69"/>
    </location>
</feature>
<accession>A0ABD2MT53</accession>
<dbReference type="InterPro" id="IPR036259">
    <property type="entry name" value="MFS_trans_sf"/>
</dbReference>
<dbReference type="InterPro" id="IPR050549">
    <property type="entry name" value="MFS_Trehalose_Transporter"/>
</dbReference>
<dbReference type="AlphaFoldDB" id="A0ABD2MT53"/>
<keyword evidence="8" id="KW-0813">Transport</keyword>
<dbReference type="InterPro" id="IPR005828">
    <property type="entry name" value="MFS_sugar_transport-like"/>
</dbReference>
<keyword evidence="5 9" id="KW-0472">Membrane</keyword>
<evidence type="ECO:0000256" key="9">
    <source>
        <dbReference type="SAM" id="Phobius"/>
    </source>
</evidence>
<feature type="transmembrane region" description="Helical" evidence="9">
    <location>
        <begin position="162"/>
        <end position="181"/>
    </location>
</feature>
<feature type="transmembrane region" description="Helical" evidence="9">
    <location>
        <begin position="343"/>
        <end position="368"/>
    </location>
</feature>
<evidence type="ECO:0000256" key="8">
    <source>
        <dbReference type="RuleBase" id="RU003346"/>
    </source>
</evidence>
<evidence type="ECO:0000259" key="10">
    <source>
        <dbReference type="PROSITE" id="PS50850"/>
    </source>
</evidence>
<feature type="transmembrane region" description="Helical" evidence="9">
    <location>
        <begin position="310"/>
        <end position="331"/>
    </location>
</feature>
<dbReference type="CDD" id="cd17358">
    <property type="entry name" value="MFS_GLUT6_8_Class3_like"/>
    <property type="match status" value="1"/>
</dbReference>
<protein>
    <recommendedName>
        <fullName evidence="10">Major facilitator superfamily (MFS) profile domain-containing protein</fullName>
    </recommendedName>
</protein>
<gene>
    <name evidence="11" type="ORF">HHI36_008559</name>
</gene>